<dbReference type="PANTHER" id="PTHR11760">
    <property type="entry name" value="30S/40S RIBOSOMAL PROTEIN S3"/>
    <property type="match status" value="1"/>
</dbReference>
<dbReference type="InterPro" id="IPR057258">
    <property type="entry name" value="Ribosomal_uS3"/>
</dbReference>
<dbReference type="CDD" id="cd02412">
    <property type="entry name" value="KH-II_30S_S3"/>
    <property type="match status" value="1"/>
</dbReference>
<evidence type="ECO:0000256" key="2">
    <source>
        <dbReference type="ARBA" id="ARBA00022730"/>
    </source>
</evidence>
<dbReference type="Pfam" id="PF07650">
    <property type="entry name" value="KH_2"/>
    <property type="match status" value="1"/>
</dbReference>
<dbReference type="GO" id="GO:0006412">
    <property type="term" value="P:translation"/>
    <property type="evidence" value="ECO:0007669"/>
    <property type="project" value="UniProtKB-UniRule"/>
</dbReference>
<dbReference type="PROSITE" id="PS00548">
    <property type="entry name" value="RIBOSOMAL_S3"/>
    <property type="match status" value="1"/>
</dbReference>
<keyword evidence="4 8" id="KW-0689">Ribosomal protein</keyword>
<dbReference type="PANTHER" id="PTHR11760:SF19">
    <property type="entry name" value="SMALL RIBOSOMAL SUBUNIT PROTEIN US3C"/>
    <property type="match status" value="1"/>
</dbReference>
<dbReference type="Gene3D" id="3.30.300.20">
    <property type="match status" value="1"/>
</dbReference>
<dbReference type="SUPFAM" id="SSF54814">
    <property type="entry name" value="Prokaryotic type KH domain (KH-domain type II)"/>
    <property type="match status" value="1"/>
</dbReference>
<dbReference type="Pfam" id="PF00189">
    <property type="entry name" value="Ribosomal_S3_C"/>
    <property type="match status" value="1"/>
</dbReference>
<evidence type="ECO:0000256" key="6">
    <source>
        <dbReference type="ARBA" id="ARBA00024998"/>
    </source>
</evidence>
<dbReference type="InterPro" id="IPR001351">
    <property type="entry name" value="Ribosomal_uS3_C"/>
</dbReference>
<reference evidence="11 12" key="1">
    <citation type="journal article" date="2016" name="Nat. Commun.">
        <title>Thousands of microbial genomes shed light on interconnected biogeochemical processes in an aquifer system.</title>
        <authorList>
            <person name="Anantharaman K."/>
            <person name="Brown C.T."/>
            <person name="Hug L.A."/>
            <person name="Sharon I."/>
            <person name="Castelle C.J."/>
            <person name="Probst A.J."/>
            <person name="Thomas B.C."/>
            <person name="Singh A."/>
            <person name="Wilkins M.J."/>
            <person name="Karaoz U."/>
            <person name="Brodie E.L."/>
            <person name="Williams K.H."/>
            <person name="Hubbard S.S."/>
            <person name="Banfield J.F."/>
        </authorList>
    </citation>
    <scope>NUCLEOTIDE SEQUENCE [LARGE SCALE GENOMIC DNA]</scope>
</reference>
<dbReference type="AlphaFoldDB" id="A0A1F4T5B4"/>
<dbReference type="FunFam" id="3.30.1140.32:FF:000002">
    <property type="entry name" value="30S ribosomal protein S3"/>
    <property type="match status" value="1"/>
</dbReference>
<dbReference type="InterPro" id="IPR036419">
    <property type="entry name" value="Ribosomal_S3_C_sf"/>
</dbReference>
<sequence length="225" mass="25377">MGQKVHPKGLRLGIIEDWDSVWYADDQSFKKLLQEDVELRSYLKNTLYKAGISRIKIMRKANQIEVDLYTAKPGLIIGKGGKEVAALREQLIKKLGKQVQLNVHEEPNPDSCAVLMAENIAQQLEKRISFRRAMKQGVSRSLRAGSKGIKIMCGGRLDGSEIARSEWYRNGRVPLQTLRARIDYGFAEAMTMYGKIGIKVWIYKGEVLPPAKEIKSGTNTIETKV</sequence>
<feature type="domain" description="KH type-2" evidence="10">
    <location>
        <begin position="39"/>
        <end position="107"/>
    </location>
</feature>
<dbReference type="Gene3D" id="3.30.1140.32">
    <property type="entry name" value="Ribosomal protein S3, C-terminal domain"/>
    <property type="match status" value="1"/>
</dbReference>
<comment type="similarity">
    <text evidence="1 8 9">Belongs to the universal ribosomal protein uS3 family.</text>
</comment>
<dbReference type="InterPro" id="IPR009019">
    <property type="entry name" value="KH_sf_prok-type"/>
</dbReference>
<dbReference type="InterPro" id="IPR005704">
    <property type="entry name" value="Ribosomal_uS3_bac-typ"/>
</dbReference>
<evidence type="ECO:0000259" key="10">
    <source>
        <dbReference type="PROSITE" id="PS50823"/>
    </source>
</evidence>
<evidence type="ECO:0000256" key="5">
    <source>
        <dbReference type="ARBA" id="ARBA00023274"/>
    </source>
</evidence>
<accession>A0A1F4T5B4</accession>
<keyword evidence="5 8" id="KW-0687">Ribonucleoprotein</keyword>
<dbReference type="GO" id="GO:0003729">
    <property type="term" value="F:mRNA binding"/>
    <property type="evidence" value="ECO:0007669"/>
    <property type="project" value="UniProtKB-UniRule"/>
</dbReference>
<dbReference type="GO" id="GO:0022627">
    <property type="term" value="C:cytosolic small ribosomal subunit"/>
    <property type="evidence" value="ECO:0007669"/>
    <property type="project" value="TreeGrafter"/>
</dbReference>
<keyword evidence="2 8" id="KW-0699">rRNA-binding</keyword>
<evidence type="ECO:0000313" key="11">
    <source>
        <dbReference type="EMBL" id="OGC28001.1"/>
    </source>
</evidence>
<dbReference type="GO" id="GO:0019843">
    <property type="term" value="F:rRNA binding"/>
    <property type="evidence" value="ECO:0007669"/>
    <property type="project" value="UniProtKB-UniRule"/>
</dbReference>
<dbReference type="InterPro" id="IPR004044">
    <property type="entry name" value="KH_dom_type_2"/>
</dbReference>
<dbReference type="EMBL" id="MEUG01000001">
    <property type="protein sequence ID" value="OGC28001.1"/>
    <property type="molecule type" value="Genomic_DNA"/>
</dbReference>
<gene>
    <name evidence="8" type="primary">rpsC</name>
    <name evidence="11" type="ORF">A3K49_03250</name>
</gene>
<evidence type="ECO:0000256" key="8">
    <source>
        <dbReference type="HAMAP-Rule" id="MF_01309"/>
    </source>
</evidence>
<dbReference type="PROSITE" id="PS50823">
    <property type="entry name" value="KH_TYPE_2"/>
    <property type="match status" value="1"/>
</dbReference>
<dbReference type="FunFam" id="3.30.300.20:FF:000001">
    <property type="entry name" value="30S ribosomal protein S3"/>
    <property type="match status" value="1"/>
</dbReference>
<evidence type="ECO:0000256" key="4">
    <source>
        <dbReference type="ARBA" id="ARBA00022980"/>
    </source>
</evidence>
<comment type="subunit">
    <text evidence="8">Part of the 30S ribosomal subunit. Forms a tight complex with proteins S10 and S14.</text>
</comment>
<name>A0A1F4T5B4_UNCSA</name>
<keyword evidence="3 8" id="KW-0694">RNA-binding</keyword>
<evidence type="ECO:0000313" key="12">
    <source>
        <dbReference type="Proteomes" id="UP000178602"/>
    </source>
</evidence>
<evidence type="ECO:0000256" key="3">
    <source>
        <dbReference type="ARBA" id="ARBA00022884"/>
    </source>
</evidence>
<dbReference type="InterPro" id="IPR018280">
    <property type="entry name" value="Ribosomal_uS3_CS"/>
</dbReference>
<protein>
    <recommendedName>
        <fullName evidence="7 8">Small ribosomal subunit protein uS3</fullName>
    </recommendedName>
</protein>
<dbReference type="GO" id="GO:0003735">
    <property type="term" value="F:structural constituent of ribosome"/>
    <property type="evidence" value="ECO:0007669"/>
    <property type="project" value="InterPro"/>
</dbReference>
<dbReference type="Proteomes" id="UP000178602">
    <property type="component" value="Unassembled WGS sequence"/>
</dbReference>
<dbReference type="SMART" id="SM00322">
    <property type="entry name" value="KH"/>
    <property type="match status" value="1"/>
</dbReference>
<comment type="function">
    <text evidence="6 8">Binds the lower part of the 30S subunit head. Binds mRNA in the 70S ribosome, positioning it for translation.</text>
</comment>
<evidence type="ECO:0000256" key="7">
    <source>
        <dbReference type="ARBA" id="ARBA00035257"/>
    </source>
</evidence>
<dbReference type="HAMAP" id="MF_01309_B">
    <property type="entry name" value="Ribosomal_uS3_B"/>
    <property type="match status" value="1"/>
</dbReference>
<dbReference type="InterPro" id="IPR004087">
    <property type="entry name" value="KH_dom"/>
</dbReference>
<comment type="caution">
    <text evidence="11">The sequence shown here is derived from an EMBL/GenBank/DDBJ whole genome shotgun (WGS) entry which is preliminary data.</text>
</comment>
<dbReference type="NCBIfam" id="TIGR01009">
    <property type="entry name" value="rpsC_bact"/>
    <property type="match status" value="1"/>
</dbReference>
<proteinExistence type="inferred from homology"/>
<organism evidence="11 12">
    <name type="scientific">candidate division WOR-1 bacterium RIFOXYC12_FULL_54_18</name>
    <dbReference type="NCBI Taxonomy" id="1802584"/>
    <lineage>
        <taxon>Bacteria</taxon>
        <taxon>Bacillati</taxon>
        <taxon>Saganbacteria</taxon>
    </lineage>
</organism>
<dbReference type="SUPFAM" id="SSF54821">
    <property type="entry name" value="Ribosomal protein S3 C-terminal domain"/>
    <property type="match status" value="1"/>
</dbReference>
<evidence type="ECO:0000256" key="1">
    <source>
        <dbReference type="ARBA" id="ARBA00010761"/>
    </source>
</evidence>
<evidence type="ECO:0000256" key="9">
    <source>
        <dbReference type="RuleBase" id="RU003624"/>
    </source>
</evidence>
<dbReference type="InterPro" id="IPR015946">
    <property type="entry name" value="KH_dom-like_a/b"/>
</dbReference>